<evidence type="ECO:0000313" key="10">
    <source>
        <dbReference type="EMBL" id="BBE17158.1"/>
    </source>
</evidence>
<gene>
    <name evidence="10" type="ORF">AQPE_1307</name>
</gene>
<dbReference type="FunFam" id="2.170.130.10:FF:000008">
    <property type="entry name" value="SusC/RagA family TonB-linked outer membrane protein"/>
    <property type="match status" value="1"/>
</dbReference>
<evidence type="ECO:0000256" key="5">
    <source>
        <dbReference type="ARBA" id="ARBA00023136"/>
    </source>
</evidence>
<organism evidence="10 11">
    <name type="scientific">Aquipluma nitroreducens</name>
    <dbReference type="NCBI Taxonomy" id="2010828"/>
    <lineage>
        <taxon>Bacteria</taxon>
        <taxon>Pseudomonadati</taxon>
        <taxon>Bacteroidota</taxon>
        <taxon>Bacteroidia</taxon>
        <taxon>Marinilabiliales</taxon>
        <taxon>Prolixibacteraceae</taxon>
        <taxon>Aquipluma</taxon>
    </lineage>
</organism>
<feature type="domain" description="Secretin/TonB short N-terminal" evidence="9">
    <location>
        <begin position="48"/>
        <end position="99"/>
    </location>
</feature>
<keyword evidence="4 7" id="KW-0812">Transmembrane</keyword>
<dbReference type="NCBIfam" id="TIGR04056">
    <property type="entry name" value="OMP_RagA_SusC"/>
    <property type="match status" value="1"/>
</dbReference>
<keyword evidence="2 7" id="KW-0813">Transport</keyword>
<proteinExistence type="inferred from homology"/>
<dbReference type="Gene3D" id="2.60.40.1120">
    <property type="entry name" value="Carboxypeptidase-like, regulatory domain"/>
    <property type="match status" value="1"/>
</dbReference>
<dbReference type="SUPFAM" id="SSF49464">
    <property type="entry name" value="Carboxypeptidase regulatory domain-like"/>
    <property type="match status" value="1"/>
</dbReference>
<keyword evidence="11" id="KW-1185">Reference proteome</keyword>
<dbReference type="InterPro" id="IPR039426">
    <property type="entry name" value="TonB-dep_rcpt-like"/>
</dbReference>
<feature type="signal peptide" evidence="8">
    <location>
        <begin position="1"/>
        <end position="21"/>
    </location>
</feature>
<accession>A0A5K7S6I0</accession>
<dbReference type="Gene3D" id="2.170.130.10">
    <property type="entry name" value="TonB-dependent receptor, plug domain"/>
    <property type="match status" value="1"/>
</dbReference>
<keyword evidence="5 7" id="KW-0472">Membrane</keyword>
<dbReference type="InterPro" id="IPR023996">
    <property type="entry name" value="TonB-dep_OMP_SusC/RagA"/>
</dbReference>
<comment type="subcellular location">
    <subcellularLocation>
        <location evidence="1 7">Cell outer membrane</location>
        <topology evidence="1 7">Multi-pass membrane protein</topology>
    </subcellularLocation>
</comment>
<evidence type="ECO:0000256" key="4">
    <source>
        <dbReference type="ARBA" id="ARBA00022692"/>
    </source>
</evidence>
<dbReference type="PROSITE" id="PS52016">
    <property type="entry name" value="TONB_DEPENDENT_REC_3"/>
    <property type="match status" value="1"/>
</dbReference>
<dbReference type="InterPro" id="IPR012910">
    <property type="entry name" value="Plug_dom"/>
</dbReference>
<evidence type="ECO:0000256" key="1">
    <source>
        <dbReference type="ARBA" id="ARBA00004571"/>
    </source>
</evidence>
<keyword evidence="3 7" id="KW-1134">Transmembrane beta strand</keyword>
<dbReference type="InterPro" id="IPR011662">
    <property type="entry name" value="Secretin/TonB_short_N"/>
</dbReference>
<evidence type="ECO:0000259" key="9">
    <source>
        <dbReference type="SMART" id="SM00965"/>
    </source>
</evidence>
<dbReference type="InterPro" id="IPR008969">
    <property type="entry name" value="CarboxyPept-like_regulatory"/>
</dbReference>
<sequence length="1133" mass="125819">MKLTFIFILLGLMSFASVTYSQSTRLTFESKNATIESVFKQIEALSEFKFAYNSTKLDVDKKISLKVEDQSIDVILDKILGSANFKYQIVDRYIIITDEMGNNTQQQKSVSGKVTDNSGAGLPGVSVVVKGTTIGVITDMDGKYTLPKVPENATLQFSFVGMKSQEIVVGSKTTINVSLADESIGIEEVVAIGYGTAKKGDLTGSVASVSAANLKERAVTSFGEALIGQVAGVQIQQINGAPGGEGLSIRIRGTGSITQSNDPLYVVDGYPMEGGAFRLLNPSDIESMQVLKDASSTAIYGSRGASGVVIINTKKGKSGAPSVNFNMYTGIQQREKTIDMMNRDQYVDWFIDGRNQAWLDAPIITADPNKAPHTINDAMSRRKLYPSANTQYLIPDGTSGSLYNFLDPASVAQMPDNNWQNQLFRNAKMQQYELSLSGGTEKTQYTFSASYLQQDGISINTDYDRFNFRTSLSSQINENIQLGINMNAYYSNSNEQANGKDAPIMYALNLPPIYPLRNDDGTYGSMVRNPEILAGDVANPIGIAEQIYNYRLRNGWMGSLFAEWKIIDNLKYKVSVNGGVQENNQKRYQPSYVDLDGSKAPRPAQGTNEAWTDIDWVIENTLTYQKKLAKKHNLTAMAGYTTQKHSYNHTFGEARGFPNDNIYTLNAGTMYQLTSDESEYSMISYLSRLSYDYDNKYLITATFRTDGSSRFGLNNKWGSFPSASVGWRISQENFMKNIQIINDLKIRASYGIVGNNRIGNYSSIGLLSTGFYPTGDALQNTVNPSTMSNDNLGWEKTQQLNLGFDLGLFENRIRLEADFYDSQSLELLLNVPVPSITGYSNQMQNVGKVQNRGMEFQLSTKNLVKKFKWTSDFNISFNKNKVLEVGPDGRPIYGSAPNANNAFITKPGFPIASFYGYVYQGVFMNQEELDKYPHLPGDKIGDGRYLDVNKDGKMDQNDKDIIGDNNPTFTAGFNNNFAYKNFTLGIQFSGTYGSQLFSFFKRMVGIYHGDRNALIEQTNRWQSNENPGDGIHFRPTRTPSGWQRDPSSAWVTDASFLRLRNLSLAYDFDSNKIKNLKMKGLRLYMTGQNLFTLTKYPGYDPDTSSEGNGLAKGGDYLGYPAARSVIFGVNVTF</sequence>
<dbReference type="Proteomes" id="UP001193389">
    <property type="component" value="Chromosome"/>
</dbReference>
<comment type="similarity">
    <text evidence="7">Belongs to the TonB-dependent receptor family.</text>
</comment>
<evidence type="ECO:0000313" key="11">
    <source>
        <dbReference type="Proteomes" id="UP001193389"/>
    </source>
</evidence>
<dbReference type="SUPFAM" id="SSF56935">
    <property type="entry name" value="Porins"/>
    <property type="match status" value="1"/>
</dbReference>
<dbReference type="Pfam" id="PF07715">
    <property type="entry name" value="Plug"/>
    <property type="match status" value="1"/>
</dbReference>
<dbReference type="EMBL" id="AP018694">
    <property type="protein sequence ID" value="BBE17158.1"/>
    <property type="molecule type" value="Genomic_DNA"/>
</dbReference>
<dbReference type="RefSeq" id="WP_318350177.1">
    <property type="nucleotide sequence ID" value="NZ_AP018694.1"/>
</dbReference>
<dbReference type="KEGG" id="anf:AQPE_1307"/>
<feature type="chain" id="PRO_5024342441" evidence="8">
    <location>
        <begin position="22"/>
        <end position="1133"/>
    </location>
</feature>
<evidence type="ECO:0000256" key="6">
    <source>
        <dbReference type="ARBA" id="ARBA00023237"/>
    </source>
</evidence>
<name>A0A5K7S6I0_9BACT</name>
<dbReference type="InterPro" id="IPR036942">
    <property type="entry name" value="Beta-barrel_TonB_sf"/>
</dbReference>
<dbReference type="SMART" id="SM00965">
    <property type="entry name" value="STN"/>
    <property type="match status" value="1"/>
</dbReference>
<dbReference type="Gene3D" id="3.55.50.30">
    <property type="match status" value="1"/>
</dbReference>
<dbReference type="InterPro" id="IPR023997">
    <property type="entry name" value="TonB-dep_OMP_SusC/RagA_CS"/>
</dbReference>
<evidence type="ECO:0000256" key="2">
    <source>
        <dbReference type="ARBA" id="ARBA00022448"/>
    </source>
</evidence>
<dbReference type="AlphaFoldDB" id="A0A5K7S6I0"/>
<keyword evidence="6 7" id="KW-0998">Cell outer membrane</keyword>
<evidence type="ECO:0000256" key="8">
    <source>
        <dbReference type="SAM" id="SignalP"/>
    </source>
</evidence>
<dbReference type="Pfam" id="PF13715">
    <property type="entry name" value="CarbopepD_reg_2"/>
    <property type="match status" value="1"/>
</dbReference>
<dbReference type="GO" id="GO:0009279">
    <property type="term" value="C:cell outer membrane"/>
    <property type="evidence" value="ECO:0007669"/>
    <property type="project" value="UniProtKB-SubCell"/>
</dbReference>
<dbReference type="Gene3D" id="2.40.170.20">
    <property type="entry name" value="TonB-dependent receptor, beta-barrel domain"/>
    <property type="match status" value="1"/>
</dbReference>
<evidence type="ECO:0000256" key="3">
    <source>
        <dbReference type="ARBA" id="ARBA00022452"/>
    </source>
</evidence>
<dbReference type="NCBIfam" id="TIGR04057">
    <property type="entry name" value="SusC_RagA_signa"/>
    <property type="match status" value="1"/>
</dbReference>
<protein>
    <submittedName>
        <fullName evidence="10">TonB family protein</fullName>
    </submittedName>
</protein>
<dbReference type="InterPro" id="IPR037066">
    <property type="entry name" value="Plug_dom_sf"/>
</dbReference>
<dbReference type="FunFam" id="2.60.40.1120:FF:000003">
    <property type="entry name" value="Outer membrane protein Omp121"/>
    <property type="match status" value="1"/>
</dbReference>
<evidence type="ECO:0000256" key="7">
    <source>
        <dbReference type="PROSITE-ProRule" id="PRU01360"/>
    </source>
</evidence>
<reference evidence="10" key="1">
    <citation type="journal article" date="2020" name="Int. J. Syst. Evol. Microbiol.">
        <title>Aquipluma nitroreducens gen. nov. sp. nov., a novel facultatively anaerobic bacterium isolated from a freshwater lake.</title>
        <authorList>
            <person name="Watanabe M."/>
            <person name="Kojima H."/>
            <person name="Fukui M."/>
        </authorList>
    </citation>
    <scope>NUCLEOTIDE SEQUENCE</scope>
    <source>
        <strain evidence="10">MeG22</strain>
    </source>
</reference>
<keyword evidence="8" id="KW-0732">Signal</keyword>